<dbReference type="Proteomes" id="UP000321857">
    <property type="component" value="Chromosome"/>
</dbReference>
<organism evidence="1 2">
    <name type="scientific">Sphingomonas xanthus</name>
    <dbReference type="NCBI Taxonomy" id="2594473"/>
    <lineage>
        <taxon>Bacteria</taxon>
        <taxon>Pseudomonadati</taxon>
        <taxon>Pseudomonadota</taxon>
        <taxon>Alphaproteobacteria</taxon>
        <taxon>Sphingomonadales</taxon>
        <taxon>Sphingomonadaceae</taxon>
        <taxon>Sphingomonas</taxon>
    </lineage>
</organism>
<evidence type="ECO:0000313" key="1">
    <source>
        <dbReference type="EMBL" id="QDP19993.1"/>
    </source>
</evidence>
<accession>A0A516ISX0</accession>
<dbReference type="KEGG" id="sxa:FMM02_08510"/>
<evidence type="ECO:0000313" key="2">
    <source>
        <dbReference type="Proteomes" id="UP000321857"/>
    </source>
</evidence>
<proteinExistence type="predicted"/>
<dbReference type="AlphaFoldDB" id="A0A516ISX0"/>
<dbReference type="RefSeq" id="WP_147494442.1">
    <property type="nucleotide sequence ID" value="NZ_CP041659.1"/>
</dbReference>
<protein>
    <submittedName>
        <fullName evidence="1">Uncharacterized protein</fullName>
    </submittedName>
</protein>
<sequence length="250" mass="27203">MLSPLILIAAAAPAPILHYVQSNRDGSVSEQISMTRPSVTSVAVYRHGGRCGVPTYVTVSFDPKSGEVASLDTGRVGAKGEQVRSGRFDFDPATRTLSAWADLPSGRVSDSILVPDRPWHLFNYGWATLNAELQSARPRRDFAFGLPWAGSASGSFLQYKGRVRAHFRGYDQHGKQQALLFNLSLEGPEPATGKLLLDASGGHILLAELSVAGHGDSRDFRIELHKVEKGGARAWTRLLRKRDANCPKGR</sequence>
<dbReference type="OrthoDB" id="7171140at2"/>
<reference evidence="1 2" key="1">
    <citation type="submission" date="2019-07" db="EMBL/GenBank/DDBJ databases">
        <title>Sphingomonas AE3 Genome sequencing and assembly.</title>
        <authorList>
            <person name="Kim H."/>
        </authorList>
    </citation>
    <scope>NUCLEOTIDE SEQUENCE [LARGE SCALE GENOMIC DNA]</scope>
    <source>
        <strain evidence="1 2">AE3</strain>
    </source>
</reference>
<name>A0A516ISX0_9SPHN</name>
<keyword evidence="2" id="KW-1185">Reference proteome</keyword>
<gene>
    <name evidence="1" type="ORF">FMM02_08510</name>
</gene>
<dbReference type="EMBL" id="CP041659">
    <property type="protein sequence ID" value="QDP19993.1"/>
    <property type="molecule type" value="Genomic_DNA"/>
</dbReference>